<name>E3S1R3_PYRTT</name>
<keyword evidence="2" id="KW-1185">Reference proteome</keyword>
<evidence type="ECO:0000313" key="1">
    <source>
        <dbReference type="EMBL" id="EFQ88086.1"/>
    </source>
</evidence>
<reference evidence="1 2" key="1">
    <citation type="journal article" date="2010" name="Genome Biol.">
        <title>A first genome assembly of the barley fungal pathogen Pyrenophora teres f. teres.</title>
        <authorList>
            <person name="Ellwood S.R."/>
            <person name="Liu Z."/>
            <person name="Syme R.A."/>
            <person name="Lai Z."/>
            <person name="Hane J.K."/>
            <person name="Keiper F."/>
            <person name="Moffat C.S."/>
            <person name="Oliver R.P."/>
            <person name="Friesen T.L."/>
        </authorList>
    </citation>
    <scope>NUCLEOTIDE SEQUENCE [LARGE SCALE GENOMIC DNA]</scope>
    <source>
        <strain evidence="1 2">0-1</strain>
    </source>
</reference>
<gene>
    <name evidence="1" type="ORF">PTT_16181</name>
</gene>
<evidence type="ECO:0000313" key="2">
    <source>
        <dbReference type="Proteomes" id="UP000001067"/>
    </source>
</evidence>
<sequence>MRRETILESFQATGVWPMEPQVILKRFNNNTTRQDRTLGTAKHGDDKAKQLRQSLHSLQVQNELLHHENNGLQSALCVKQNHKKKSYPLDLQQPEEHYGGAVFWSPSKIYDARAREATKQHHAELQQLQ</sequence>
<dbReference type="OrthoDB" id="3797698at2759"/>
<dbReference type="AlphaFoldDB" id="E3S1R3"/>
<dbReference type="KEGG" id="pte:PTT_16181"/>
<organism evidence="2">
    <name type="scientific">Pyrenophora teres f. teres (strain 0-1)</name>
    <name type="common">Barley net blotch fungus</name>
    <name type="synonym">Drechslera teres f. teres</name>
    <dbReference type="NCBI Taxonomy" id="861557"/>
    <lineage>
        <taxon>Eukaryota</taxon>
        <taxon>Fungi</taxon>
        <taxon>Dikarya</taxon>
        <taxon>Ascomycota</taxon>
        <taxon>Pezizomycotina</taxon>
        <taxon>Dothideomycetes</taxon>
        <taxon>Pleosporomycetidae</taxon>
        <taxon>Pleosporales</taxon>
        <taxon>Pleosporineae</taxon>
        <taxon>Pleosporaceae</taxon>
        <taxon>Pyrenophora</taxon>
    </lineage>
</organism>
<dbReference type="Proteomes" id="UP000001067">
    <property type="component" value="Unassembled WGS sequence"/>
</dbReference>
<dbReference type="HOGENOM" id="CLU_1949933_0_0_1"/>
<protein>
    <submittedName>
        <fullName evidence="1">Uncharacterized protein</fullName>
    </submittedName>
</protein>
<proteinExistence type="predicted"/>
<accession>E3S1R3</accession>
<dbReference type="EMBL" id="GL536616">
    <property type="protein sequence ID" value="EFQ88086.1"/>
    <property type="molecule type" value="Genomic_DNA"/>
</dbReference>